<sequence length="203" mass="23912">MLKRFIWKKNDIHSIQLKDNLFIIVQLLENPYVAFFNIKCDSDNFNKKQLDLNTFKPFGVCMILKRFIKMCSVGKVKNVQPNLNIPIPEIFISSDRGQWGNRSEFIEDELIYNLVRIDTAVGDKGIMGNEIIQYNIDRNDPNILNNYEIVGYNTGYEFVRRLILSIENGRWIDPLKELRLLGVDNYPLKTVEEMWHYGVPKYE</sequence>
<proteinExistence type="predicted"/>
<dbReference type="STRING" id="1313296.SAMN05661091_4917"/>
<accession>A0A1X7HP98</accession>
<dbReference type="EMBL" id="LT840184">
    <property type="protein sequence ID" value="SMF90168.1"/>
    <property type="molecule type" value="Genomic_DNA"/>
</dbReference>
<dbReference type="Proteomes" id="UP000192940">
    <property type="component" value="Chromosome I"/>
</dbReference>
<evidence type="ECO:0000313" key="1">
    <source>
        <dbReference type="EMBL" id="SMF90168.1"/>
    </source>
</evidence>
<gene>
    <name evidence="1" type="ORF">SAMN05661091_4917</name>
</gene>
<name>A0A1X7HP98_9BACL</name>
<reference evidence="1 2" key="1">
    <citation type="submission" date="2017-04" db="EMBL/GenBank/DDBJ databases">
        <authorList>
            <person name="Afonso C.L."/>
            <person name="Miller P.J."/>
            <person name="Scott M.A."/>
            <person name="Spackman E."/>
            <person name="Goraichik I."/>
            <person name="Dimitrov K.M."/>
            <person name="Suarez D.L."/>
            <person name="Swayne D.E."/>
        </authorList>
    </citation>
    <scope>NUCLEOTIDE SEQUENCE [LARGE SCALE GENOMIC DNA]</scope>
    <source>
        <strain evidence="1 2">N3/975</strain>
    </source>
</reference>
<evidence type="ECO:0008006" key="3">
    <source>
        <dbReference type="Google" id="ProtNLM"/>
    </source>
</evidence>
<protein>
    <recommendedName>
        <fullName evidence="3">Immunity protein 26</fullName>
    </recommendedName>
</protein>
<dbReference type="RefSeq" id="WP_208915605.1">
    <property type="nucleotide sequence ID" value="NZ_LT840184.1"/>
</dbReference>
<keyword evidence="2" id="KW-1185">Reference proteome</keyword>
<evidence type="ECO:0000313" key="2">
    <source>
        <dbReference type="Proteomes" id="UP000192940"/>
    </source>
</evidence>
<organism evidence="1 2">
    <name type="scientific">Paenibacillus uliginis N3/975</name>
    <dbReference type="NCBI Taxonomy" id="1313296"/>
    <lineage>
        <taxon>Bacteria</taxon>
        <taxon>Bacillati</taxon>
        <taxon>Bacillota</taxon>
        <taxon>Bacilli</taxon>
        <taxon>Bacillales</taxon>
        <taxon>Paenibacillaceae</taxon>
        <taxon>Paenibacillus</taxon>
    </lineage>
</organism>
<dbReference type="AlphaFoldDB" id="A0A1X7HP98"/>